<protein>
    <submittedName>
        <fullName evidence="1">Uncharacterized protein</fullName>
    </submittedName>
</protein>
<organism evidence="1">
    <name type="scientific">Bacteriophage sp</name>
    <dbReference type="NCBI Taxonomy" id="38018"/>
    <lineage>
        <taxon>Viruses</taxon>
    </lineage>
</organism>
<sequence length="152" mass="16992">MLDINKQAMKYSLQGQTVTIYERDDDGNILYEGYTDTEGNFIPYLDDEGNKIPKILEEKTGFSEPVDFKANIAFSGGEAQSKEYGFDTADFDAILLTDRDTLPIQKGDLIWLNSKPTYTSDSLVDETSADFTIVGIKPALYSTKYMLKAAVK</sequence>
<reference evidence="1" key="1">
    <citation type="journal article" date="2021" name="Proc. Natl. Acad. Sci. U.S.A.">
        <title>A Catalog of Tens of Thousands of Viruses from Human Metagenomes Reveals Hidden Associations with Chronic Diseases.</title>
        <authorList>
            <person name="Tisza M.J."/>
            <person name="Buck C.B."/>
        </authorList>
    </citation>
    <scope>NUCLEOTIDE SEQUENCE</scope>
    <source>
        <strain evidence="1">CtPNe1</strain>
    </source>
</reference>
<dbReference type="EMBL" id="BK029947">
    <property type="protein sequence ID" value="DAD56917.1"/>
    <property type="molecule type" value="Genomic_DNA"/>
</dbReference>
<name>A0A8D9PGU5_9VIRU</name>
<accession>A0A8D9PGU5</accession>
<proteinExistence type="predicted"/>
<evidence type="ECO:0000313" key="1">
    <source>
        <dbReference type="EMBL" id="DAD56917.1"/>
    </source>
</evidence>